<proteinExistence type="predicted"/>
<dbReference type="AlphaFoldDB" id="A0A9P0NN10"/>
<evidence type="ECO:0000313" key="2">
    <source>
        <dbReference type="Proteomes" id="UP001154329"/>
    </source>
</evidence>
<organism evidence="1 2">
    <name type="scientific">Aphis gossypii</name>
    <name type="common">Cotton aphid</name>
    <dbReference type="NCBI Taxonomy" id="80765"/>
    <lineage>
        <taxon>Eukaryota</taxon>
        <taxon>Metazoa</taxon>
        <taxon>Ecdysozoa</taxon>
        <taxon>Arthropoda</taxon>
        <taxon>Hexapoda</taxon>
        <taxon>Insecta</taxon>
        <taxon>Pterygota</taxon>
        <taxon>Neoptera</taxon>
        <taxon>Paraneoptera</taxon>
        <taxon>Hemiptera</taxon>
        <taxon>Sternorrhyncha</taxon>
        <taxon>Aphidomorpha</taxon>
        <taxon>Aphidoidea</taxon>
        <taxon>Aphididae</taxon>
        <taxon>Aphidini</taxon>
        <taxon>Aphis</taxon>
        <taxon>Aphis</taxon>
    </lineage>
</organism>
<reference evidence="1" key="1">
    <citation type="submission" date="2022-02" db="EMBL/GenBank/DDBJ databases">
        <authorList>
            <person name="King R."/>
        </authorList>
    </citation>
    <scope>NUCLEOTIDE SEQUENCE</scope>
</reference>
<gene>
    <name evidence="1" type="ORF">APHIGO_LOCUS9473</name>
</gene>
<name>A0A9P0NN10_APHGO</name>
<keyword evidence="2" id="KW-1185">Reference proteome</keyword>
<accession>A0A9P0NN10</accession>
<reference evidence="1" key="2">
    <citation type="submission" date="2022-10" db="EMBL/GenBank/DDBJ databases">
        <authorList>
            <consortium name="ENA_rothamsted_submissions"/>
            <consortium name="culmorum"/>
            <person name="King R."/>
        </authorList>
    </citation>
    <scope>NUCLEOTIDE SEQUENCE</scope>
</reference>
<dbReference type="EMBL" id="OU899036">
    <property type="protein sequence ID" value="CAH1733092.1"/>
    <property type="molecule type" value="Genomic_DNA"/>
</dbReference>
<protein>
    <submittedName>
        <fullName evidence="1">Uncharacterized protein</fullName>
    </submittedName>
</protein>
<dbReference type="Proteomes" id="UP001154329">
    <property type="component" value="Chromosome 3"/>
</dbReference>
<sequence>MAKNNKQCFEFDRTDRLRRTIFLEDSSEDELFEYNNKTKIREDSWNKPPTSLIKPKTKVKVGGRADSLPISIKQVKVIKKRKPLVDRLTTVKASNVKPKEVEPNIIKIENNKQVINNASTKTKRQV</sequence>
<dbReference type="OrthoDB" id="6620158at2759"/>
<evidence type="ECO:0000313" key="1">
    <source>
        <dbReference type="EMBL" id="CAH1733092.1"/>
    </source>
</evidence>